<dbReference type="InterPro" id="IPR013563">
    <property type="entry name" value="Oligopep_ABC_C"/>
</dbReference>
<organism evidence="9 10">
    <name type="scientific">Paracoccus rhizosphaerae</name>
    <dbReference type="NCBI Taxonomy" id="1133347"/>
    <lineage>
        <taxon>Bacteria</taxon>
        <taxon>Pseudomonadati</taxon>
        <taxon>Pseudomonadota</taxon>
        <taxon>Alphaproteobacteria</taxon>
        <taxon>Rhodobacterales</taxon>
        <taxon>Paracoccaceae</taxon>
        <taxon>Paracoccus</taxon>
    </lineage>
</organism>
<dbReference type="PROSITE" id="PS50893">
    <property type="entry name" value="ABC_TRANSPORTER_2"/>
    <property type="match status" value="1"/>
</dbReference>
<proteinExistence type="inferred from homology"/>
<evidence type="ECO:0000256" key="5">
    <source>
        <dbReference type="ARBA" id="ARBA00022741"/>
    </source>
</evidence>
<dbReference type="GO" id="GO:0005524">
    <property type="term" value="F:ATP binding"/>
    <property type="evidence" value="ECO:0007669"/>
    <property type="project" value="UniProtKB-KW"/>
</dbReference>
<dbReference type="Pfam" id="PF08352">
    <property type="entry name" value="oligo_HPY"/>
    <property type="match status" value="1"/>
</dbReference>
<dbReference type="InterPro" id="IPR003593">
    <property type="entry name" value="AAA+_ATPase"/>
</dbReference>
<feature type="domain" description="ABC transporter" evidence="8">
    <location>
        <begin position="17"/>
        <end position="265"/>
    </location>
</feature>
<dbReference type="SMART" id="SM00382">
    <property type="entry name" value="AAA"/>
    <property type="match status" value="1"/>
</dbReference>
<dbReference type="EMBL" id="JBHLWQ010000151">
    <property type="protein sequence ID" value="MFC0201852.1"/>
    <property type="molecule type" value="Genomic_DNA"/>
</dbReference>
<protein>
    <submittedName>
        <fullName evidence="9">ABC transporter ATP-binding protein</fullName>
    </submittedName>
</protein>
<comment type="similarity">
    <text evidence="2">Belongs to the ABC transporter superfamily.</text>
</comment>
<sequence>MSVFTTQAAAGSPVLTVRGLDVVLKRRGADLPIIRDVSYDLRAGEILGIVGESGAGKSMSGNAVAGLLRLPLSASRGEVRLNGDRIDTLSPRRMADIRGKRIAMVFQDPLTSLNPVFTIGAQLIETIERHTAARGKAAKAQAVSLLEQVGIPAATKRLSQYPHEFSGGMRQRVVIALALAGEPDILFADEPTTALDVSIQAQIIALFRRLCQEKGLAAALVTHDMGVIAQATDRMAVMYAGRIVETGTTAQILHRPRHPYTSALMQSIPQIGKRQHRLPQLQGAMPRPGSLPQGCAFSPRCALATAGCLKAVPPMSGPEDHQAACIHPLNREASDV</sequence>
<evidence type="ECO:0000256" key="6">
    <source>
        <dbReference type="ARBA" id="ARBA00022840"/>
    </source>
</evidence>
<dbReference type="InterPro" id="IPR027417">
    <property type="entry name" value="P-loop_NTPase"/>
</dbReference>
<dbReference type="CDD" id="cd03257">
    <property type="entry name" value="ABC_NikE_OppD_transporters"/>
    <property type="match status" value="1"/>
</dbReference>
<evidence type="ECO:0000256" key="3">
    <source>
        <dbReference type="ARBA" id="ARBA00022448"/>
    </source>
</evidence>
<comment type="subcellular location">
    <subcellularLocation>
        <location evidence="1">Cell inner membrane</location>
        <topology evidence="1">Peripheral membrane protein</topology>
    </subcellularLocation>
</comment>
<reference evidence="9 10" key="1">
    <citation type="submission" date="2024-09" db="EMBL/GenBank/DDBJ databases">
        <authorList>
            <person name="Sun Q."/>
            <person name="Mori K."/>
        </authorList>
    </citation>
    <scope>NUCLEOTIDE SEQUENCE [LARGE SCALE GENOMIC DNA]</scope>
    <source>
        <strain evidence="9 10">CCM 7904</strain>
    </source>
</reference>
<dbReference type="NCBIfam" id="TIGR01727">
    <property type="entry name" value="oligo_HPY"/>
    <property type="match status" value="1"/>
</dbReference>
<dbReference type="InterPro" id="IPR017871">
    <property type="entry name" value="ABC_transporter-like_CS"/>
</dbReference>
<name>A0ABV6CM66_9RHOB</name>
<dbReference type="PROSITE" id="PS00211">
    <property type="entry name" value="ABC_TRANSPORTER_1"/>
    <property type="match status" value="1"/>
</dbReference>
<dbReference type="Gene3D" id="3.40.50.300">
    <property type="entry name" value="P-loop containing nucleotide triphosphate hydrolases"/>
    <property type="match status" value="1"/>
</dbReference>
<evidence type="ECO:0000256" key="1">
    <source>
        <dbReference type="ARBA" id="ARBA00004417"/>
    </source>
</evidence>
<accession>A0ABV6CM66</accession>
<keyword evidence="3" id="KW-0813">Transport</keyword>
<dbReference type="PANTHER" id="PTHR43297">
    <property type="entry name" value="OLIGOPEPTIDE TRANSPORT ATP-BINDING PROTEIN APPD"/>
    <property type="match status" value="1"/>
</dbReference>
<dbReference type="RefSeq" id="WP_265508176.1">
    <property type="nucleotide sequence ID" value="NZ_JAOTBE010000060.1"/>
</dbReference>
<dbReference type="InterPro" id="IPR050388">
    <property type="entry name" value="ABC_Ni/Peptide_Import"/>
</dbReference>
<dbReference type="Pfam" id="PF00005">
    <property type="entry name" value="ABC_tran"/>
    <property type="match status" value="1"/>
</dbReference>
<keyword evidence="4" id="KW-1003">Cell membrane</keyword>
<keyword evidence="6 9" id="KW-0067">ATP-binding</keyword>
<evidence type="ECO:0000313" key="9">
    <source>
        <dbReference type="EMBL" id="MFC0201852.1"/>
    </source>
</evidence>
<dbReference type="InterPro" id="IPR003439">
    <property type="entry name" value="ABC_transporter-like_ATP-bd"/>
</dbReference>
<evidence type="ECO:0000256" key="4">
    <source>
        <dbReference type="ARBA" id="ARBA00022475"/>
    </source>
</evidence>
<keyword evidence="10" id="KW-1185">Reference proteome</keyword>
<keyword evidence="5" id="KW-0547">Nucleotide-binding</keyword>
<evidence type="ECO:0000256" key="2">
    <source>
        <dbReference type="ARBA" id="ARBA00005417"/>
    </source>
</evidence>
<evidence type="ECO:0000256" key="7">
    <source>
        <dbReference type="ARBA" id="ARBA00023136"/>
    </source>
</evidence>
<dbReference type="Proteomes" id="UP001589795">
    <property type="component" value="Unassembled WGS sequence"/>
</dbReference>
<evidence type="ECO:0000259" key="8">
    <source>
        <dbReference type="PROSITE" id="PS50893"/>
    </source>
</evidence>
<gene>
    <name evidence="9" type="ORF">ACFFIZ_16440</name>
</gene>
<comment type="caution">
    <text evidence="9">The sequence shown here is derived from an EMBL/GenBank/DDBJ whole genome shotgun (WGS) entry which is preliminary data.</text>
</comment>
<evidence type="ECO:0000313" key="10">
    <source>
        <dbReference type="Proteomes" id="UP001589795"/>
    </source>
</evidence>
<dbReference type="PANTHER" id="PTHR43297:SF2">
    <property type="entry name" value="DIPEPTIDE TRANSPORT ATP-BINDING PROTEIN DPPD"/>
    <property type="match status" value="1"/>
</dbReference>
<keyword evidence="7" id="KW-0472">Membrane</keyword>
<dbReference type="SUPFAM" id="SSF52540">
    <property type="entry name" value="P-loop containing nucleoside triphosphate hydrolases"/>
    <property type="match status" value="1"/>
</dbReference>